<dbReference type="GeneID" id="6502756"/>
<dbReference type="EMBL" id="CH902624">
    <property type="protein sequence ID" value="EDV33200.1"/>
    <property type="molecule type" value="Genomic_DNA"/>
</dbReference>
<dbReference type="HOGENOM" id="CLU_2075615_0_0_1"/>
<dbReference type="STRING" id="7217.B3MVD5"/>
<dbReference type="KEGG" id="dan:6502756"/>
<dbReference type="AlphaFoldDB" id="B3MVD5"/>
<dbReference type="PhylomeDB" id="B3MVD5"/>
<evidence type="ECO:0000313" key="1">
    <source>
        <dbReference type="EMBL" id="EDV33200.1"/>
    </source>
</evidence>
<protein>
    <submittedName>
        <fullName evidence="1">Uncharacterized protein</fullName>
    </submittedName>
</protein>
<dbReference type="InParanoid" id="B3MVD5"/>
<reference evidence="1 2" key="1">
    <citation type="journal article" date="2007" name="Nature">
        <title>Evolution of genes and genomes on the Drosophila phylogeny.</title>
        <authorList>
            <consortium name="Drosophila 12 Genomes Consortium"/>
            <person name="Clark A.G."/>
            <person name="Eisen M.B."/>
            <person name="Smith D.R."/>
            <person name="Bergman C.M."/>
            <person name="Oliver B."/>
            <person name="Markow T.A."/>
            <person name="Kaufman T.C."/>
            <person name="Kellis M."/>
            <person name="Gelbart W."/>
            <person name="Iyer V.N."/>
            <person name="Pollard D.A."/>
            <person name="Sackton T.B."/>
            <person name="Larracuente A.M."/>
            <person name="Singh N.D."/>
            <person name="Abad J.P."/>
            <person name="Abt D.N."/>
            <person name="Adryan B."/>
            <person name="Aguade M."/>
            <person name="Akashi H."/>
            <person name="Anderson W.W."/>
            <person name="Aquadro C.F."/>
            <person name="Ardell D.H."/>
            <person name="Arguello R."/>
            <person name="Artieri C.G."/>
            <person name="Barbash D.A."/>
            <person name="Barker D."/>
            <person name="Barsanti P."/>
            <person name="Batterham P."/>
            <person name="Batzoglou S."/>
            <person name="Begun D."/>
            <person name="Bhutkar A."/>
            <person name="Blanco E."/>
            <person name="Bosak S.A."/>
            <person name="Bradley R.K."/>
            <person name="Brand A.D."/>
            <person name="Brent M.R."/>
            <person name="Brooks A.N."/>
            <person name="Brown R.H."/>
            <person name="Butlin R.K."/>
            <person name="Caggese C."/>
            <person name="Calvi B.R."/>
            <person name="Bernardo de Carvalho A."/>
            <person name="Caspi A."/>
            <person name="Castrezana S."/>
            <person name="Celniker S.E."/>
            <person name="Chang J.L."/>
            <person name="Chapple C."/>
            <person name="Chatterji S."/>
            <person name="Chinwalla A."/>
            <person name="Civetta A."/>
            <person name="Clifton S.W."/>
            <person name="Comeron J.M."/>
            <person name="Costello J.C."/>
            <person name="Coyne J.A."/>
            <person name="Daub J."/>
            <person name="David R.G."/>
            <person name="Delcher A.L."/>
            <person name="Delehaunty K."/>
            <person name="Do C.B."/>
            <person name="Ebling H."/>
            <person name="Edwards K."/>
            <person name="Eickbush T."/>
            <person name="Evans J.D."/>
            <person name="Filipski A."/>
            <person name="Findeiss S."/>
            <person name="Freyhult E."/>
            <person name="Fulton L."/>
            <person name="Fulton R."/>
            <person name="Garcia A.C."/>
            <person name="Gardiner A."/>
            <person name="Garfield D.A."/>
            <person name="Garvin B.E."/>
            <person name="Gibson G."/>
            <person name="Gilbert D."/>
            <person name="Gnerre S."/>
            <person name="Godfrey J."/>
            <person name="Good R."/>
            <person name="Gotea V."/>
            <person name="Gravely B."/>
            <person name="Greenberg A.J."/>
            <person name="Griffiths-Jones S."/>
            <person name="Gross S."/>
            <person name="Guigo R."/>
            <person name="Gustafson E.A."/>
            <person name="Haerty W."/>
            <person name="Hahn M.W."/>
            <person name="Halligan D.L."/>
            <person name="Halpern A.L."/>
            <person name="Halter G.M."/>
            <person name="Han M.V."/>
            <person name="Heger A."/>
            <person name="Hillier L."/>
            <person name="Hinrichs A.S."/>
            <person name="Holmes I."/>
            <person name="Hoskins R.A."/>
            <person name="Hubisz M.J."/>
            <person name="Hultmark D."/>
            <person name="Huntley M.A."/>
            <person name="Jaffe D.B."/>
            <person name="Jagadeeshan S."/>
            <person name="Jeck W.R."/>
            <person name="Johnson J."/>
            <person name="Jones C.D."/>
            <person name="Jordan W.C."/>
            <person name="Karpen G.H."/>
            <person name="Kataoka E."/>
            <person name="Keightley P.D."/>
            <person name="Kheradpour P."/>
            <person name="Kirkness E.F."/>
            <person name="Koerich L.B."/>
            <person name="Kristiansen K."/>
            <person name="Kudrna D."/>
            <person name="Kulathinal R.J."/>
            <person name="Kumar S."/>
            <person name="Kwok R."/>
            <person name="Lander E."/>
            <person name="Langley C.H."/>
            <person name="Lapoint R."/>
            <person name="Lazzaro B.P."/>
            <person name="Lee S.J."/>
            <person name="Levesque L."/>
            <person name="Li R."/>
            <person name="Lin C.F."/>
            <person name="Lin M.F."/>
            <person name="Lindblad-Toh K."/>
            <person name="Llopart A."/>
            <person name="Long M."/>
            <person name="Low L."/>
            <person name="Lozovsky E."/>
            <person name="Lu J."/>
            <person name="Luo M."/>
            <person name="Machado C.A."/>
            <person name="Makalowski W."/>
            <person name="Marzo M."/>
            <person name="Matsuda M."/>
            <person name="Matzkin L."/>
            <person name="McAllister B."/>
            <person name="McBride C.S."/>
            <person name="McKernan B."/>
            <person name="McKernan K."/>
            <person name="Mendez-Lago M."/>
            <person name="Minx P."/>
            <person name="Mollenhauer M.U."/>
            <person name="Montooth K."/>
            <person name="Mount S.M."/>
            <person name="Mu X."/>
            <person name="Myers E."/>
            <person name="Negre B."/>
            <person name="Newfeld S."/>
            <person name="Nielsen R."/>
            <person name="Noor M.A."/>
            <person name="O'Grady P."/>
            <person name="Pachter L."/>
            <person name="Papaceit M."/>
            <person name="Parisi M.J."/>
            <person name="Parisi M."/>
            <person name="Parts L."/>
            <person name="Pedersen J.S."/>
            <person name="Pesole G."/>
            <person name="Phillippy A.M."/>
            <person name="Ponting C.P."/>
            <person name="Pop M."/>
            <person name="Porcelli D."/>
            <person name="Powell J.R."/>
            <person name="Prohaska S."/>
            <person name="Pruitt K."/>
            <person name="Puig M."/>
            <person name="Quesneville H."/>
            <person name="Ram K.R."/>
            <person name="Rand D."/>
            <person name="Rasmussen M.D."/>
            <person name="Reed L.K."/>
            <person name="Reenan R."/>
            <person name="Reily A."/>
            <person name="Remington K.A."/>
            <person name="Rieger T.T."/>
            <person name="Ritchie M.G."/>
            <person name="Robin C."/>
            <person name="Rogers Y.H."/>
            <person name="Rohde C."/>
            <person name="Rozas J."/>
            <person name="Rubenfield M.J."/>
            <person name="Ruiz A."/>
            <person name="Russo S."/>
            <person name="Salzberg S.L."/>
            <person name="Sanchez-Gracia A."/>
            <person name="Saranga D.J."/>
            <person name="Sato H."/>
            <person name="Schaeffer S.W."/>
            <person name="Schatz M.C."/>
            <person name="Schlenke T."/>
            <person name="Schwartz R."/>
            <person name="Segarra C."/>
            <person name="Singh R.S."/>
            <person name="Sirot L."/>
            <person name="Sirota M."/>
            <person name="Sisneros N.B."/>
            <person name="Smith C.D."/>
            <person name="Smith T.F."/>
            <person name="Spieth J."/>
            <person name="Stage D.E."/>
            <person name="Stark A."/>
            <person name="Stephan W."/>
            <person name="Strausberg R.L."/>
            <person name="Strempel S."/>
            <person name="Sturgill D."/>
            <person name="Sutton G."/>
            <person name="Sutton G.G."/>
            <person name="Tao W."/>
            <person name="Teichmann S."/>
            <person name="Tobari Y.N."/>
            <person name="Tomimura Y."/>
            <person name="Tsolas J.M."/>
            <person name="Valente V.L."/>
            <person name="Venter E."/>
            <person name="Venter J.C."/>
            <person name="Vicario S."/>
            <person name="Vieira F.G."/>
            <person name="Vilella A.J."/>
            <person name="Villasante A."/>
            <person name="Walenz B."/>
            <person name="Wang J."/>
            <person name="Wasserman M."/>
            <person name="Watts T."/>
            <person name="Wilson D."/>
            <person name="Wilson R.K."/>
            <person name="Wing R.A."/>
            <person name="Wolfner M.F."/>
            <person name="Wong A."/>
            <person name="Wong G.K."/>
            <person name="Wu C.I."/>
            <person name="Wu G."/>
            <person name="Yamamoto D."/>
            <person name="Yang H.P."/>
            <person name="Yang S.P."/>
            <person name="Yorke J.A."/>
            <person name="Yoshida K."/>
            <person name="Zdobnov E."/>
            <person name="Zhang P."/>
            <person name="Zhang Y."/>
            <person name="Zimin A.V."/>
            <person name="Baldwin J."/>
            <person name="Abdouelleil A."/>
            <person name="Abdulkadir J."/>
            <person name="Abebe A."/>
            <person name="Abera B."/>
            <person name="Abreu J."/>
            <person name="Acer S.C."/>
            <person name="Aftuck L."/>
            <person name="Alexander A."/>
            <person name="An P."/>
            <person name="Anderson E."/>
            <person name="Anderson S."/>
            <person name="Arachi H."/>
            <person name="Azer M."/>
            <person name="Bachantsang P."/>
            <person name="Barry A."/>
            <person name="Bayul T."/>
            <person name="Berlin A."/>
            <person name="Bessette D."/>
            <person name="Bloom T."/>
            <person name="Blye J."/>
            <person name="Boguslavskiy L."/>
            <person name="Bonnet C."/>
            <person name="Boukhgalter B."/>
            <person name="Bourzgui I."/>
            <person name="Brown A."/>
            <person name="Cahill P."/>
            <person name="Channer S."/>
            <person name="Cheshatsang Y."/>
            <person name="Chuda L."/>
            <person name="Citroen M."/>
            <person name="Collymore A."/>
            <person name="Cooke P."/>
            <person name="Costello M."/>
            <person name="D'Aco K."/>
            <person name="Daza R."/>
            <person name="De Haan G."/>
            <person name="DeGray S."/>
            <person name="DeMaso C."/>
            <person name="Dhargay N."/>
            <person name="Dooley K."/>
            <person name="Dooley E."/>
            <person name="Doricent M."/>
            <person name="Dorje P."/>
            <person name="Dorjee K."/>
            <person name="Dupes A."/>
            <person name="Elong R."/>
            <person name="Falk J."/>
            <person name="Farina A."/>
            <person name="Faro S."/>
            <person name="Ferguson D."/>
            <person name="Fisher S."/>
            <person name="Foley C.D."/>
            <person name="Franke A."/>
            <person name="Friedrich D."/>
            <person name="Gadbois L."/>
            <person name="Gearin G."/>
            <person name="Gearin C.R."/>
            <person name="Giannoukos G."/>
            <person name="Goode T."/>
            <person name="Graham J."/>
            <person name="Grandbois E."/>
            <person name="Grewal S."/>
            <person name="Gyaltsen K."/>
            <person name="Hafez N."/>
            <person name="Hagos B."/>
            <person name="Hall J."/>
            <person name="Henson C."/>
            <person name="Hollinger A."/>
            <person name="Honan T."/>
            <person name="Huard M.D."/>
            <person name="Hughes L."/>
            <person name="Hurhula B."/>
            <person name="Husby M.E."/>
            <person name="Kamat A."/>
            <person name="Kanga B."/>
            <person name="Kashin S."/>
            <person name="Khazanovich D."/>
            <person name="Kisner P."/>
            <person name="Lance K."/>
            <person name="Lara M."/>
            <person name="Lee W."/>
            <person name="Lennon N."/>
            <person name="Letendre F."/>
            <person name="LeVine R."/>
            <person name="Lipovsky A."/>
            <person name="Liu X."/>
            <person name="Liu J."/>
            <person name="Liu S."/>
            <person name="Lokyitsang T."/>
            <person name="Lokyitsang Y."/>
            <person name="Lubonja R."/>
            <person name="Lui A."/>
            <person name="MacDonald P."/>
            <person name="Magnisalis V."/>
            <person name="Maru K."/>
            <person name="Matthews C."/>
            <person name="McCusker W."/>
            <person name="McDonough S."/>
            <person name="Mehta T."/>
            <person name="Meldrim J."/>
            <person name="Meneus L."/>
            <person name="Mihai O."/>
            <person name="Mihalev A."/>
            <person name="Mihova T."/>
            <person name="Mittelman R."/>
            <person name="Mlenga V."/>
            <person name="Montmayeur A."/>
            <person name="Mulrain L."/>
            <person name="Navidi A."/>
            <person name="Naylor J."/>
            <person name="Negash T."/>
            <person name="Nguyen T."/>
            <person name="Nguyen N."/>
            <person name="Nicol R."/>
            <person name="Norbu C."/>
            <person name="Norbu N."/>
            <person name="Novod N."/>
            <person name="O'Neill B."/>
            <person name="Osman S."/>
            <person name="Markiewicz E."/>
            <person name="Oyono O.L."/>
            <person name="Patti C."/>
            <person name="Phunkhang P."/>
            <person name="Pierre F."/>
            <person name="Priest M."/>
            <person name="Raghuraman S."/>
            <person name="Rege F."/>
            <person name="Reyes R."/>
            <person name="Rise C."/>
            <person name="Rogov P."/>
            <person name="Ross K."/>
            <person name="Ryan E."/>
            <person name="Settipalli S."/>
            <person name="Shea T."/>
            <person name="Sherpa N."/>
            <person name="Shi L."/>
            <person name="Shih D."/>
            <person name="Sparrow T."/>
            <person name="Spaulding J."/>
            <person name="Stalker J."/>
            <person name="Stange-Thomann N."/>
            <person name="Stavropoulos S."/>
            <person name="Stone C."/>
            <person name="Strader C."/>
            <person name="Tesfaye S."/>
            <person name="Thomson T."/>
            <person name="Thoulutsang Y."/>
            <person name="Thoulutsang D."/>
            <person name="Topham K."/>
            <person name="Topping I."/>
            <person name="Tsamla T."/>
            <person name="Vassiliev H."/>
            <person name="Vo A."/>
            <person name="Wangchuk T."/>
            <person name="Wangdi T."/>
            <person name="Weiand M."/>
            <person name="Wilkinson J."/>
            <person name="Wilson A."/>
            <person name="Yadav S."/>
            <person name="Young G."/>
            <person name="Yu Q."/>
            <person name="Zembek L."/>
            <person name="Zhong D."/>
            <person name="Zimmer A."/>
            <person name="Zwirko Z."/>
            <person name="Jaffe D.B."/>
            <person name="Alvarez P."/>
            <person name="Brockman W."/>
            <person name="Butler J."/>
            <person name="Chin C."/>
            <person name="Gnerre S."/>
            <person name="Grabherr M."/>
            <person name="Kleber M."/>
            <person name="Mauceli E."/>
            <person name="MacCallum I."/>
        </authorList>
    </citation>
    <scope>NUCLEOTIDE SEQUENCE [LARGE SCALE GENOMIC DNA]</scope>
    <source>
        <strain evidence="2">Tucson 14024-0371.13</strain>
    </source>
</reference>
<keyword evidence="2" id="KW-1185">Reference proteome</keyword>
<dbReference type="Proteomes" id="UP000007801">
    <property type="component" value="Unassembled WGS sequence"/>
</dbReference>
<gene>
    <name evidence="1" type="primary">Dana\GF20028</name>
    <name evidence="1" type="synonym">dana_GLEANR_22433</name>
    <name evidence="1" type="ORF">GF20028</name>
</gene>
<organism evidence="1 2">
    <name type="scientific">Drosophila ananassae</name>
    <name type="common">Fruit fly</name>
    <dbReference type="NCBI Taxonomy" id="7217"/>
    <lineage>
        <taxon>Eukaryota</taxon>
        <taxon>Metazoa</taxon>
        <taxon>Ecdysozoa</taxon>
        <taxon>Arthropoda</taxon>
        <taxon>Hexapoda</taxon>
        <taxon>Insecta</taxon>
        <taxon>Pterygota</taxon>
        <taxon>Neoptera</taxon>
        <taxon>Endopterygota</taxon>
        <taxon>Diptera</taxon>
        <taxon>Brachycera</taxon>
        <taxon>Muscomorpha</taxon>
        <taxon>Ephydroidea</taxon>
        <taxon>Drosophilidae</taxon>
        <taxon>Drosophila</taxon>
        <taxon>Sophophora</taxon>
    </lineage>
</organism>
<accession>B3MVD5</accession>
<sequence length="125" mass="14378">MLTKKFRLLNCSTKQVRGLAALKAAMALPEEKPINTKSEVHRAPYPFTMKVAPFIDPKCIQKNKYSSGSKVQQGHRGYTFDYHAFSMYDLMDAALKAKEESAKYAKNRIEMERQMLLKMKIPPDF</sequence>
<proteinExistence type="predicted"/>
<evidence type="ECO:0000313" key="2">
    <source>
        <dbReference type="Proteomes" id="UP000007801"/>
    </source>
</evidence>
<dbReference type="OrthoDB" id="7817850at2759"/>
<name>B3MVD5_DROAN</name>